<evidence type="ECO:0000313" key="1">
    <source>
        <dbReference type="EMBL" id="KAJ8342538.1"/>
    </source>
</evidence>
<comment type="caution">
    <text evidence="1">The sequence shown here is derived from an EMBL/GenBank/DDBJ whole genome shotgun (WGS) entry which is preliminary data.</text>
</comment>
<reference evidence="1" key="1">
    <citation type="journal article" date="2023" name="Science">
        <title>Genome structures resolve the early diversification of teleost fishes.</title>
        <authorList>
            <person name="Parey E."/>
            <person name="Louis A."/>
            <person name="Montfort J."/>
            <person name="Bouchez O."/>
            <person name="Roques C."/>
            <person name="Iampietro C."/>
            <person name="Lluch J."/>
            <person name="Castinel A."/>
            <person name="Donnadieu C."/>
            <person name="Desvignes T."/>
            <person name="Floi Bucao C."/>
            <person name="Jouanno E."/>
            <person name="Wen M."/>
            <person name="Mejri S."/>
            <person name="Dirks R."/>
            <person name="Jansen H."/>
            <person name="Henkel C."/>
            <person name="Chen W.J."/>
            <person name="Zahm M."/>
            <person name="Cabau C."/>
            <person name="Klopp C."/>
            <person name="Thompson A.W."/>
            <person name="Robinson-Rechavi M."/>
            <person name="Braasch I."/>
            <person name="Lecointre G."/>
            <person name="Bobe J."/>
            <person name="Postlethwait J.H."/>
            <person name="Berthelot C."/>
            <person name="Roest Crollius H."/>
            <person name="Guiguen Y."/>
        </authorList>
    </citation>
    <scope>NUCLEOTIDE SEQUENCE</scope>
    <source>
        <strain evidence="1">WJC10195</strain>
    </source>
</reference>
<organism evidence="1 2">
    <name type="scientific">Synaphobranchus kaupii</name>
    <name type="common">Kaup's arrowtooth eel</name>
    <dbReference type="NCBI Taxonomy" id="118154"/>
    <lineage>
        <taxon>Eukaryota</taxon>
        <taxon>Metazoa</taxon>
        <taxon>Chordata</taxon>
        <taxon>Craniata</taxon>
        <taxon>Vertebrata</taxon>
        <taxon>Euteleostomi</taxon>
        <taxon>Actinopterygii</taxon>
        <taxon>Neopterygii</taxon>
        <taxon>Teleostei</taxon>
        <taxon>Anguilliformes</taxon>
        <taxon>Synaphobranchidae</taxon>
        <taxon>Synaphobranchus</taxon>
    </lineage>
</organism>
<sequence>MFWNMFGNGGYFLSRIGGTFRMKNRLCVVDGTGRAPSLPALVFVAVRFAKGLQTRRSAETPGGGDPQTLSLSGPLAGRPNLEHYRSSEVFLPVLRWKGGRMAMLLSVLTVWNSSEALSLSVPRSCKRRVGKLPGWSVKSHCWNSCEPSEAERLPSLAAAETQPARALNPPVVLSSTCRL</sequence>
<evidence type="ECO:0000313" key="2">
    <source>
        <dbReference type="Proteomes" id="UP001152622"/>
    </source>
</evidence>
<keyword evidence="2" id="KW-1185">Reference proteome</keyword>
<dbReference type="EMBL" id="JAINUF010000014">
    <property type="protein sequence ID" value="KAJ8342538.1"/>
    <property type="molecule type" value="Genomic_DNA"/>
</dbReference>
<proteinExistence type="predicted"/>
<protein>
    <submittedName>
        <fullName evidence="1">Uncharacterized protein</fullName>
    </submittedName>
</protein>
<accession>A0A9Q1II03</accession>
<dbReference type="Proteomes" id="UP001152622">
    <property type="component" value="Chromosome 14"/>
</dbReference>
<gene>
    <name evidence="1" type="ORF">SKAU_G00324660</name>
</gene>
<name>A0A9Q1II03_SYNKA</name>
<dbReference type="AlphaFoldDB" id="A0A9Q1II03"/>